<dbReference type="InterPro" id="IPR011727">
    <property type="entry name" value="CHP02117"/>
</dbReference>
<dbReference type="AlphaFoldDB" id="A0A9X3J4R8"/>
<sequence length="224" mass="25492">MRSIYKFLKQLLFLLVLAIGLYLLAALVLSLIKTRPQPINCTEQMEVYVSSNGVHLDVIVPVESLEHEFAQQLQLPRGTKFVAFGWGDKNFYIKTPEWKDLTVQTAFTAVFLKSATAMHVTVYKQTSPAWRTLKICPLQIQQLVNYITNSFARDANGRIELLDVKGYASNDSFYNARGSFSLFKTCNVWVNQALKEALIETSVWSPFDFGVLHFIPETRVPAVY</sequence>
<evidence type="ECO:0000313" key="1">
    <source>
        <dbReference type="EMBL" id="MCY1720689.1"/>
    </source>
</evidence>
<dbReference type="RefSeq" id="WP_343333022.1">
    <property type="nucleotide sequence ID" value="NZ_JAPOHD010000020.1"/>
</dbReference>
<protein>
    <submittedName>
        <fullName evidence="1">TIGR02117 family protein</fullName>
    </submittedName>
</protein>
<dbReference type="EMBL" id="JAPOHD010000020">
    <property type="protein sequence ID" value="MCY1720689.1"/>
    <property type="molecule type" value="Genomic_DNA"/>
</dbReference>
<proteinExistence type="predicted"/>
<organism evidence="1 2">
    <name type="scientific">Draconibacterium aestuarii</name>
    <dbReference type="NCBI Taxonomy" id="2998507"/>
    <lineage>
        <taxon>Bacteria</taxon>
        <taxon>Pseudomonadati</taxon>
        <taxon>Bacteroidota</taxon>
        <taxon>Bacteroidia</taxon>
        <taxon>Marinilabiliales</taxon>
        <taxon>Prolixibacteraceae</taxon>
        <taxon>Draconibacterium</taxon>
    </lineage>
</organism>
<accession>A0A9X3J4R8</accession>
<keyword evidence="2" id="KW-1185">Reference proteome</keyword>
<dbReference type="Proteomes" id="UP001145087">
    <property type="component" value="Unassembled WGS sequence"/>
</dbReference>
<gene>
    <name evidence="1" type="ORF">OU798_10065</name>
</gene>
<reference evidence="1" key="1">
    <citation type="submission" date="2022-11" db="EMBL/GenBank/DDBJ databases">
        <title>Marilongibacter aestuarii gen. nov., sp. nov., isolated from tidal flat sediment.</title>
        <authorList>
            <person name="Jiayan W."/>
        </authorList>
    </citation>
    <scope>NUCLEOTIDE SEQUENCE</scope>
    <source>
        <strain evidence="1">Z1-6</strain>
    </source>
</reference>
<name>A0A9X3J4R8_9BACT</name>
<evidence type="ECO:0000313" key="2">
    <source>
        <dbReference type="Proteomes" id="UP001145087"/>
    </source>
</evidence>
<dbReference type="Pfam" id="PF09601">
    <property type="entry name" value="DUF2459"/>
    <property type="match status" value="1"/>
</dbReference>
<comment type="caution">
    <text evidence="1">The sequence shown here is derived from an EMBL/GenBank/DDBJ whole genome shotgun (WGS) entry which is preliminary data.</text>
</comment>
<dbReference type="NCBIfam" id="TIGR02117">
    <property type="entry name" value="chp_urease_rgn"/>
    <property type="match status" value="1"/>
</dbReference>